<keyword evidence="3 16" id="KW-0515">Mutator protein</keyword>
<evidence type="ECO:0000259" key="17">
    <source>
        <dbReference type="PROSITE" id="PS50173"/>
    </source>
</evidence>
<feature type="active site" evidence="16">
    <location>
        <position position="128"/>
    </location>
</feature>
<dbReference type="Gene3D" id="1.10.150.20">
    <property type="entry name" value="5' to 3' exonuclease, C-terminal subdomain"/>
    <property type="match status" value="1"/>
</dbReference>
<feature type="domain" description="UmuC" evidence="17">
    <location>
        <begin position="29"/>
        <end position="209"/>
    </location>
</feature>
<comment type="similarity">
    <text evidence="2 16">Belongs to the DNA polymerase type-Y family.</text>
</comment>
<gene>
    <name evidence="16 18" type="primary">dinB</name>
    <name evidence="18" type="ORF">GCM10011333_25370</name>
</gene>
<dbReference type="GO" id="GO:0042276">
    <property type="term" value="P:error-prone translesion synthesis"/>
    <property type="evidence" value="ECO:0007669"/>
    <property type="project" value="TreeGrafter"/>
</dbReference>
<accession>A0A8J2TZQ9</accession>
<dbReference type="GO" id="GO:0009432">
    <property type="term" value="P:SOS response"/>
    <property type="evidence" value="ECO:0007669"/>
    <property type="project" value="TreeGrafter"/>
</dbReference>
<comment type="subcellular location">
    <subcellularLocation>
        <location evidence="1 16">Cytoplasm</location>
    </subcellularLocation>
</comment>
<dbReference type="InterPro" id="IPR053848">
    <property type="entry name" value="IMS_HHH_1"/>
</dbReference>
<keyword evidence="13 16" id="KW-0234">DNA repair</keyword>
<comment type="function">
    <text evidence="14 16">Poorly processive, error-prone DNA polymerase involved in untargeted mutagenesis. Copies undamaged DNA at stalled replication forks, which arise in vivo from mismatched or misaligned primer ends. These misaligned primers can be extended by PolIV. Exhibits no 3'-5' exonuclease (proofreading) activity. May be involved in translesional synthesis, in conjunction with the beta clamp from PolIII.</text>
</comment>
<dbReference type="NCBIfam" id="NF002677">
    <property type="entry name" value="PRK02406.1"/>
    <property type="match status" value="1"/>
</dbReference>
<sequence length="422" mass="45593">MLGNVSRKQLDRASGGFGDLGADDTGCHVIHVDMDAFFASVELLTRPELRGRPVIVGGRDNRGVVVSATYEAREYGVHAAMPMAQAVRQCPHAVVIPPSRGEYGRYSAQVMEVLESVTDRVAKVSIDEAFLDVSGSRLRLGSPARIARLIKDEVLRRTRLHCSLGVASNMLLAKLASTHSKPDGLLVVPAAKGAEFVQRLPVQALPGVGPSMQARLARYAISTVRDLAELGPERLQSMFGSHGLALAEQAHGRDARRVRNERPEKSISAEHTYFDPLYREQDVSRELLRLSDKVAWRLRRAGLVAGGLGLKLRRPDFRTLSRSVTLTAPTDIGQEIHAALLPAAEALGSAPGVRLLGVRAAGLLEAATAGRQAALDERPRARREAEQALDAVRDRFGEGSISAAALLAKGTQGRPEPRPEEH</sequence>
<comment type="subunit">
    <text evidence="16">Monomer.</text>
</comment>
<keyword evidence="12 16" id="KW-0238">DNA-binding</keyword>
<evidence type="ECO:0000313" key="18">
    <source>
        <dbReference type="EMBL" id="GGA21174.1"/>
    </source>
</evidence>
<evidence type="ECO:0000256" key="15">
    <source>
        <dbReference type="ARBA" id="ARBA00049244"/>
    </source>
</evidence>
<dbReference type="SUPFAM" id="SSF56672">
    <property type="entry name" value="DNA/RNA polymerases"/>
    <property type="match status" value="1"/>
</dbReference>
<evidence type="ECO:0000256" key="10">
    <source>
        <dbReference type="ARBA" id="ARBA00022842"/>
    </source>
</evidence>
<keyword evidence="6 16" id="KW-0548">Nucleotidyltransferase</keyword>
<dbReference type="PANTHER" id="PTHR11076:SF33">
    <property type="entry name" value="DNA POLYMERASE KAPPA"/>
    <property type="match status" value="1"/>
</dbReference>
<dbReference type="PANTHER" id="PTHR11076">
    <property type="entry name" value="DNA REPAIR POLYMERASE UMUC / TRANSFERASE FAMILY MEMBER"/>
    <property type="match status" value="1"/>
</dbReference>
<evidence type="ECO:0000256" key="8">
    <source>
        <dbReference type="ARBA" id="ARBA00022723"/>
    </source>
</evidence>
<proteinExistence type="inferred from homology"/>
<dbReference type="GO" id="GO:0005829">
    <property type="term" value="C:cytosol"/>
    <property type="evidence" value="ECO:0007669"/>
    <property type="project" value="TreeGrafter"/>
</dbReference>
<dbReference type="AlphaFoldDB" id="A0A8J2TZQ9"/>
<keyword evidence="7 16" id="KW-0235">DNA replication</keyword>
<evidence type="ECO:0000256" key="11">
    <source>
        <dbReference type="ARBA" id="ARBA00022932"/>
    </source>
</evidence>
<comment type="cofactor">
    <cofactor evidence="16">
        <name>Mg(2+)</name>
        <dbReference type="ChEBI" id="CHEBI:18420"/>
    </cofactor>
    <text evidence="16">Binds 2 magnesium ions per subunit.</text>
</comment>
<evidence type="ECO:0000256" key="4">
    <source>
        <dbReference type="ARBA" id="ARBA00022490"/>
    </source>
</evidence>
<dbReference type="FunFam" id="3.40.1170.60:FF:000001">
    <property type="entry name" value="DNA polymerase IV"/>
    <property type="match status" value="1"/>
</dbReference>
<dbReference type="EC" id="2.7.7.7" evidence="16"/>
<reference evidence="18" key="1">
    <citation type="journal article" date="2014" name="Int. J. Syst. Evol. Microbiol.">
        <title>Complete genome sequence of Corynebacterium casei LMG S-19264T (=DSM 44701T), isolated from a smear-ripened cheese.</title>
        <authorList>
            <consortium name="US DOE Joint Genome Institute (JGI-PGF)"/>
            <person name="Walter F."/>
            <person name="Albersmeier A."/>
            <person name="Kalinowski J."/>
            <person name="Ruckert C."/>
        </authorList>
    </citation>
    <scope>NUCLEOTIDE SEQUENCE</scope>
    <source>
        <strain evidence="18">CGMCC 1.12785</strain>
    </source>
</reference>
<dbReference type="PROSITE" id="PS50173">
    <property type="entry name" value="UMUC"/>
    <property type="match status" value="1"/>
</dbReference>
<dbReference type="Proteomes" id="UP000616114">
    <property type="component" value="Unassembled WGS sequence"/>
</dbReference>
<keyword evidence="8 16" id="KW-0479">Metal-binding</keyword>
<keyword evidence="4 16" id="KW-0963">Cytoplasm</keyword>
<dbReference type="GO" id="GO:0003887">
    <property type="term" value="F:DNA-directed DNA polymerase activity"/>
    <property type="evidence" value="ECO:0007669"/>
    <property type="project" value="UniProtKB-UniRule"/>
</dbReference>
<evidence type="ECO:0000256" key="13">
    <source>
        <dbReference type="ARBA" id="ARBA00023204"/>
    </source>
</evidence>
<protein>
    <recommendedName>
        <fullName evidence="16">DNA polymerase IV</fullName>
        <shortName evidence="16">Pol IV</shortName>
        <ecNumber evidence="16">2.7.7.7</ecNumber>
    </recommendedName>
</protein>
<keyword evidence="5 16" id="KW-0808">Transferase</keyword>
<keyword evidence="11 16" id="KW-0239">DNA-directed DNA polymerase</keyword>
<evidence type="ECO:0000256" key="9">
    <source>
        <dbReference type="ARBA" id="ARBA00022763"/>
    </source>
</evidence>
<dbReference type="InterPro" id="IPR043128">
    <property type="entry name" value="Rev_trsase/Diguanyl_cyclase"/>
</dbReference>
<organism evidence="18 19">
    <name type="scientific">Sediminivirga luteola</name>
    <dbReference type="NCBI Taxonomy" id="1774748"/>
    <lineage>
        <taxon>Bacteria</taxon>
        <taxon>Bacillati</taxon>
        <taxon>Actinomycetota</taxon>
        <taxon>Actinomycetes</taxon>
        <taxon>Micrococcales</taxon>
        <taxon>Brevibacteriaceae</taxon>
        <taxon>Sediminivirga</taxon>
    </lineage>
</organism>
<dbReference type="InterPro" id="IPR017961">
    <property type="entry name" value="DNA_pol_Y-fam_little_finger"/>
</dbReference>
<reference evidence="18" key="2">
    <citation type="submission" date="2020-09" db="EMBL/GenBank/DDBJ databases">
        <authorList>
            <person name="Sun Q."/>
            <person name="Zhou Y."/>
        </authorList>
    </citation>
    <scope>NUCLEOTIDE SEQUENCE</scope>
    <source>
        <strain evidence="18">CGMCC 1.12785</strain>
    </source>
</reference>
<evidence type="ECO:0000256" key="7">
    <source>
        <dbReference type="ARBA" id="ARBA00022705"/>
    </source>
</evidence>
<dbReference type="GO" id="GO:0006281">
    <property type="term" value="P:DNA repair"/>
    <property type="evidence" value="ECO:0007669"/>
    <property type="project" value="UniProtKB-UniRule"/>
</dbReference>
<evidence type="ECO:0000313" key="19">
    <source>
        <dbReference type="Proteomes" id="UP000616114"/>
    </source>
</evidence>
<comment type="catalytic activity">
    <reaction evidence="15 16">
        <text>DNA(n) + a 2'-deoxyribonucleoside 5'-triphosphate = DNA(n+1) + diphosphate</text>
        <dbReference type="Rhea" id="RHEA:22508"/>
        <dbReference type="Rhea" id="RHEA-COMP:17339"/>
        <dbReference type="Rhea" id="RHEA-COMP:17340"/>
        <dbReference type="ChEBI" id="CHEBI:33019"/>
        <dbReference type="ChEBI" id="CHEBI:61560"/>
        <dbReference type="ChEBI" id="CHEBI:173112"/>
        <dbReference type="EC" id="2.7.7.7"/>
    </reaction>
</comment>
<evidence type="ECO:0000256" key="14">
    <source>
        <dbReference type="ARBA" id="ARBA00025589"/>
    </source>
</evidence>
<evidence type="ECO:0000256" key="5">
    <source>
        <dbReference type="ARBA" id="ARBA00022679"/>
    </source>
</evidence>
<dbReference type="Gene3D" id="3.30.1490.100">
    <property type="entry name" value="DNA polymerase, Y-family, little finger domain"/>
    <property type="match status" value="1"/>
</dbReference>
<dbReference type="InterPro" id="IPR001126">
    <property type="entry name" value="UmuC"/>
</dbReference>
<dbReference type="InterPro" id="IPR043502">
    <property type="entry name" value="DNA/RNA_pol_sf"/>
</dbReference>
<dbReference type="SUPFAM" id="SSF100879">
    <property type="entry name" value="Lesion bypass DNA polymerase (Y-family), little finger domain"/>
    <property type="match status" value="1"/>
</dbReference>
<evidence type="ECO:0000256" key="6">
    <source>
        <dbReference type="ARBA" id="ARBA00022695"/>
    </source>
</evidence>
<dbReference type="InterPro" id="IPR050116">
    <property type="entry name" value="DNA_polymerase-Y"/>
</dbReference>
<keyword evidence="10 16" id="KW-0460">Magnesium</keyword>
<dbReference type="Pfam" id="PF00817">
    <property type="entry name" value="IMS"/>
    <property type="match status" value="1"/>
</dbReference>
<evidence type="ECO:0000256" key="3">
    <source>
        <dbReference type="ARBA" id="ARBA00022457"/>
    </source>
</evidence>
<keyword evidence="9 16" id="KW-0227">DNA damage</keyword>
<dbReference type="InterPro" id="IPR022880">
    <property type="entry name" value="DNApol_IV"/>
</dbReference>
<dbReference type="EMBL" id="BMFY01000011">
    <property type="protein sequence ID" value="GGA21174.1"/>
    <property type="molecule type" value="Genomic_DNA"/>
</dbReference>
<feature type="binding site" evidence="16">
    <location>
        <position position="127"/>
    </location>
    <ligand>
        <name>Mg(2+)</name>
        <dbReference type="ChEBI" id="CHEBI:18420"/>
    </ligand>
</feature>
<keyword evidence="19" id="KW-1185">Reference proteome</keyword>
<dbReference type="Pfam" id="PF11799">
    <property type="entry name" value="IMS_C"/>
    <property type="match status" value="1"/>
</dbReference>
<dbReference type="GO" id="GO:0000287">
    <property type="term" value="F:magnesium ion binding"/>
    <property type="evidence" value="ECO:0007669"/>
    <property type="project" value="UniProtKB-UniRule"/>
</dbReference>
<evidence type="ECO:0000256" key="12">
    <source>
        <dbReference type="ARBA" id="ARBA00023125"/>
    </source>
</evidence>
<dbReference type="CDD" id="cd03586">
    <property type="entry name" value="PolY_Pol_IV_kappa"/>
    <property type="match status" value="1"/>
</dbReference>
<evidence type="ECO:0000256" key="2">
    <source>
        <dbReference type="ARBA" id="ARBA00010945"/>
    </source>
</evidence>
<dbReference type="HAMAP" id="MF_01113">
    <property type="entry name" value="DNApol_IV"/>
    <property type="match status" value="1"/>
</dbReference>
<dbReference type="GO" id="GO:0006261">
    <property type="term" value="P:DNA-templated DNA replication"/>
    <property type="evidence" value="ECO:0007669"/>
    <property type="project" value="UniProtKB-UniRule"/>
</dbReference>
<comment type="caution">
    <text evidence="18">The sequence shown here is derived from an EMBL/GenBank/DDBJ whole genome shotgun (WGS) entry which is preliminary data.</text>
</comment>
<evidence type="ECO:0000256" key="16">
    <source>
        <dbReference type="HAMAP-Rule" id="MF_01113"/>
    </source>
</evidence>
<dbReference type="Gene3D" id="3.30.70.270">
    <property type="match status" value="1"/>
</dbReference>
<feature type="site" description="Substrate discrimination" evidence="16">
    <location>
        <position position="38"/>
    </location>
</feature>
<feature type="binding site" evidence="16">
    <location>
        <position position="33"/>
    </location>
    <ligand>
        <name>Mg(2+)</name>
        <dbReference type="ChEBI" id="CHEBI:18420"/>
    </ligand>
</feature>
<evidence type="ECO:0000256" key="1">
    <source>
        <dbReference type="ARBA" id="ARBA00004496"/>
    </source>
</evidence>
<dbReference type="InterPro" id="IPR036775">
    <property type="entry name" value="DNA_pol_Y-fam_lit_finger_sf"/>
</dbReference>
<dbReference type="Gene3D" id="3.40.1170.60">
    <property type="match status" value="1"/>
</dbReference>
<dbReference type="Pfam" id="PF21999">
    <property type="entry name" value="IMS_HHH_1"/>
    <property type="match status" value="1"/>
</dbReference>
<name>A0A8J2TZQ9_9MICO</name>
<dbReference type="GO" id="GO:0003684">
    <property type="term" value="F:damaged DNA binding"/>
    <property type="evidence" value="ECO:0007669"/>
    <property type="project" value="InterPro"/>
</dbReference>